<evidence type="ECO:0000256" key="1">
    <source>
        <dbReference type="SAM" id="MobiDB-lite"/>
    </source>
</evidence>
<proteinExistence type="predicted"/>
<feature type="region of interest" description="Disordered" evidence="1">
    <location>
        <begin position="18"/>
        <end position="51"/>
    </location>
</feature>
<dbReference type="EMBL" id="MU155838">
    <property type="protein sequence ID" value="KAF9470826.1"/>
    <property type="molecule type" value="Genomic_DNA"/>
</dbReference>
<organism evidence="2 3">
    <name type="scientific">Pholiota conissans</name>
    <dbReference type="NCBI Taxonomy" id="109636"/>
    <lineage>
        <taxon>Eukaryota</taxon>
        <taxon>Fungi</taxon>
        <taxon>Dikarya</taxon>
        <taxon>Basidiomycota</taxon>
        <taxon>Agaricomycotina</taxon>
        <taxon>Agaricomycetes</taxon>
        <taxon>Agaricomycetidae</taxon>
        <taxon>Agaricales</taxon>
        <taxon>Agaricineae</taxon>
        <taxon>Strophariaceae</taxon>
        <taxon>Pholiota</taxon>
    </lineage>
</organism>
<name>A0A9P6CL81_9AGAR</name>
<protein>
    <submittedName>
        <fullName evidence="2">Uncharacterized protein</fullName>
    </submittedName>
</protein>
<gene>
    <name evidence="2" type="ORF">BDN70DRAFT_901815</name>
</gene>
<accession>A0A9P6CL81</accession>
<reference evidence="2" key="1">
    <citation type="submission" date="2020-11" db="EMBL/GenBank/DDBJ databases">
        <authorList>
            <consortium name="DOE Joint Genome Institute"/>
            <person name="Ahrendt S."/>
            <person name="Riley R."/>
            <person name="Andreopoulos W."/>
            <person name="Labutti K."/>
            <person name="Pangilinan J."/>
            <person name="Ruiz-Duenas F.J."/>
            <person name="Barrasa J.M."/>
            <person name="Sanchez-Garcia M."/>
            <person name="Camarero S."/>
            <person name="Miyauchi S."/>
            <person name="Serrano A."/>
            <person name="Linde D."/>
            <person name="Babiker R."/>
            <person name="Drula E."/>
            <person name="Ayuso-Fernandez I."/>
            <person name="Pacheco R."/>
            <person name="Padilla G."/>
            <person name="Ferreira P."/>
            <person name="Barriuso J."/>
            <person name="Kellner H."/>
            <person name="Castanera R."/>
            <person name="Alfaro M."/>
            <person name="Ramirez L."/>
            <person name="Pisabarro A.G."/>
            <person name="Kuo A."/>
            <person name="Tritt A."/>
            <person name="Lipzen A."/>
            <person name="He G."/>
            <person name="Yan M."/>
            <person name="Ng V."/>
            <person name="Cullen D."/>
            <person name="Martin F."/>
            <person name="Rosso M.-N."/>
            <person name="Henrissat B."/>
            <person name="Hibbett D."/>
            <person name="Martinez A.T."/>
            <person name="Grigoriev I.V."/>
        </authorList>
    </citation>
    <scope>NUCLEOTIDE SEQUENCE</scope>
    <source>
        <strain evidence="2">CIRM-BRFM 674</strain>
    </source>
</reference>
<dbReference type="AlphaFoldDB" id="A0A9P6CL81"/>
<evidence type="ECO:0000313" key="3">
    <source>
        <dbReference type="Proteomes" id="UP000807469"/>
    </source>
</evidence>
<feature type="compositionally biased region" description="Polar residues" evidence="1">
    <location>
        <begin position="18"/>
        <end position="29"/>
    </location>
</feature>
<dbReference type="Proteomes" id="UP000807469">
    <property type="component" value="Unassembled WGS sequence"/>
</dbReference>
<keyword evidence="3" id="KW-1185">Reference proteome</keyword>
<comment type="caution">
    <text evidence="2">The sequence shown here is derived from an EMBL/GenBank/DDBJ whole genome shotgun (WGS) entry which is preliminary data.</text>
</comment>
<sequence length="441" mass="49780">MLTVCRFPTYGRRDVAESASSGVQLSESVESSRRTHMWRGGDNGQSFEDAKTNGIGRTTYVVQIRSIAHRGWRRIGKARKQEAEASRSENLARNVLSTEKKPDAKWSHCSVAQTGEIDGRDRWAEVAFWKGLGTREGDVRRSGKQDRHDELETMEVWLVINGPGVGRRRSHASLSMNETPKEYPHLHNLLDHNLLPSPLLNGARSVRVVIRSPNPFLLEGSPQVALRNSTLHSSICLSPNLAVMVTIRNSHRIEDCSSTPVYCMNLQDDMIMSRYDVSYGSMIVILRTGILEFDINIHYFCLFVAFSAIRINVKNQGFAISDVLDISRETIYVILSYKLWIICNEEIVYVRSHREKICNAIPESTSSTKSFGTAASARRTRLKFVGQEWTGRAPSKKHLIVHLAAFHQRRSADVPEFALPRKANFSGAGRAYNGHDLAWRE</sequence>
<evidence type="ECO:0000313" key="2">
    <source>
        <dbReference type="EMBL" id="KAF9470826.1"/>
    </source>
</evidence>